<dbReference type="PANTHER" id="PTHR46663">
    <property type="entry name" value="DIGUANYLATE CYCLASE DGCT-RELATED"/>
    <property type="match status" value="1"/>
</dbReference>
<evidence type="ECO:0000313" key="3">
    <source>
        <dbReference type="Proteomes" id="UP000184485"/>
    </source>
</evidence>
<dbReference type="CDD" id="cd00130">
    <property type="entry name" value="PAS"/>
    <property type="match status" value="1"/>
</dbReference>
<dbReference type="SUPFAM" id="SSF55073">
    <property type="entry name" value="Nucleotide cyclase"/>
    <property type="match status" value="1"/>
</dbReference>
<dbReference type="STRING" id="1122133.SAMN02745157_2067"/>
<dbReference type="SMART" id="SM00267">
    <property type="entry name" value="GGDEF"/>
    <property type="match status" value="1"/>
</dbReference>
<evidence type="ECO:0000313" key="2">
    <source>
        <dbReference type="EMBL" id="SHF27224.1"/>
    </source>
</evidence>
<organism evidence="2 3">
    <name type="scientific">Kaistia soli DSM 19436</name>
    <dbReference type="NCBI Taxonomy" id="1122133"/>
    <lineage>
        <taxon>Bacteria</taxon>
        <taxon>Pseudomonadati</taxon>
        <taxon>Pseudomonadota</taxon>
        <taxon>Alphaproteobacteria</taxon>
        <taxon>Hyphomicrobiales</taxon>
        <taxon>Kaistiaceae</taxon>
        <taxon>Kaistia</taxon>
    </lineage>
</organism>
<dbReference type="AlphaFoldDB" id="A0A1M5AAP2"/>
<feature type="domain" description="GGDEF" evidence="1">
    <location>
        <begin position="154"/>
        <end position="287"/>
    </location>
</feature>
<dbReference type="InterPro" id="IPR035965">
    <property type="entry name" value="PAS-like_dom_sf"/>
</dbReference>
<dbReference type="Gene3D" id="3.30.450.20">
    <property type="entry name" value="PAS domain"/>
    <property type="match status" value="1"/>
</dbReference>
<reference evidence="2 3" key="1">
    <citation type="submission" date="2016-11" db="EMBL/GenBank/DDBJ databases">
        <authorList>
            <person name="Jaros S."/>
            <person name="Januszkiewicz K."/>
            <person name="Wedrychowicz H."/>
        </authorList>
    </citation>
    <scope>NUCLEOTIDE SEQUENCE [LARGE SCALE GENOMIC DNA]</scope>
    <source>
        <strain evidence="2 3">DSM 19436</strain>
    </source>
</reference>
<dbReference type="EMBL" id="FQUP01000001">
    <property type="protein sequence ID" value="SHF27224.1"/>
    <property type="molecule type" value="Genomic_DNA"/>
</dbReference>
<dbReference type="InterPro" id="IPR029787">
    <property type="entry name" value="Nucleotide_cyclase"/>
</dbReference>
<sequence>MYALFEFSPVAFCISTTDEPSYYVRVNSAYLRLFGREWSEIEGQPISLHMASSPDSPARMRRMHQLATVGFYELEEVDLRHTSGHIVPTLISAHRCVVGGASVDIEIIVDNTDRKALENAIRQAAHTDSLTQVANRAGFEGLLARAIETKSPTEAIGLAYIDLNGFKAINDQQGHAVGDAVLRIVGQRLGEAIRGNGQVGRLGGDEFAILFHVPDSDLPKQERFEDLAEALCQPIVLGDSVLNIGLSMGVAVMDAPRNLDHLLNQADDLMYEAKAGGGPIAIRLVHFSAPDETNTADRG</sequence>
<name>A0A1M5AAP2_9HYPH</name>
<dbReference type="Proteomes" id="UP000184485">
    <property type="component" value="Unassembled WGS sequence"/>
</dbReference>
<proteinExistence type="predicted"/>
<dbReference type="Gene3D" id="3.30.70.270">
    <property type="match status" value="1"/>
</dbReference>
<dbReference type="InterPro" id="IPR043128">
    <property type="entry name" value="Rev_trsase/Diguanyl_cyclase"/>
</dbReference>
<dbReference type="PROSITE" id="PS50887">
    <property type="entry name" value="GGDEF"/>
    <property type="match status" value="1"/>
</dbReference>
<dbReference type="InterPro" id="IPR052163">
    <property type="entry name" value="DGC-Regulatory_Protein"/>
</dbReference>
<dbReference type="Pfam" id="PF00990">
    <property type="entry name" value="GGDEF"/>
    <property type="match status" value="1"/>
</dbReference>
<dbReference type="InterPro" id="IPR000014">
    <property type="entry name" value="PAS"/>
</dbReference>
<dbReference type="CDD" id="cd01949">
    <property type="entry name" value="GGDEF"/>
    <property type="match status" value="1"/>
</dbReference>
<keyword evidence="3" id="KW-1185">Reference proteome</keyword>
<protein>
    <submittedName>
        <fullName evidence="2">PAS domain S-box-containing protein/diguanylate cyclase (GGDEF) domain-containing protein</fullName>
    </submittedName>
</protein>
<dbReference type="NCBIfam" id="TIGR00254">
    <property type="entry name" value="GGDEF"/>
    <property type="match status" value="1"/>
</dbReference>
<evidence type="ECO:0000259" key="1">
    <source>
        <dbReference type="PROSITE" id="PS50887"/>
    </source>
</evidence>
<dbReference type="PANTHER" id="PTHR46663:SF4">
    <property type="entry name" value="DIGUANYLATE CYCLASE DGCT-RELATED"/>
    <property type="match status" value="1"/>
</dbReference>
<dbReference type="SUPFAM" id="SSF55785">
    <property type="entry name" value="PYP-like sensor domain (PAS domain)"/>
    <property type="match status" value="1"/>
</dbReference>
<accession>A0A1M5AAP2</accession>
<gene>
    <name evidence="2" type="ORF">SAMN02745157_2067</name>
</gene>
<dbReference type="InterPro" id="IPR000160">
    <property type="entry name" value="GGDEF_dom"/>
</dbReference>
<dbReference type="NCBIfam" id="TIGR00229">
    <property type="entry name" value="sensory_box"/>
    <property type="match status" value="1"/>
</dbReference>